<name>A0A182XRM4_ANOQN</name>
<organism evidence="1 2">
    <name type="scientific">Anopheles quadriannulatus</name>
    <name type="common">Mosquito</name>
    <dbReference type="NCBI Taxonomy" id="34691"/>
    <lineage>
        <taxon>Eukaryota</taxon>
        <taxon>Metazoa</taxon>
        <taxon>Ecdysozoa</taxon>
        <taxon>Arthropoda</taxon>
        <taxon>Hexapoda</taxon>
        <taxon>Insecta</taxon>
        <taxon>Pterygota</taxon>
        <taxon>Neoptera</taxon>
        <taxon>Endopterygota</taxon>
        <taxon>Diptera</taxon>
        <taxon>Nematocera</taxon>
        <taxon>Culicoidea</taxon>
        <taxon>Culicidae</taxon>
        <taxon>Anophelinae</taxon>
        <taxon>Anopheles</taxon>
    </lineage>
</organism>
<dbReference type="Proteomes" id="UP000076407">
    <property type="component" value="Unassembled WGS sequence"/>
</dbReference>
<keyword evidence="2" id="KW-1185">Reference proteome</keyword>
<evidence type="ECO:0000313" key="1">
    <source>
        <dbReference type="EnsemblMetazoa" id="AQUA014497-PA"/>
    </source>
</evidence>
<sequence>QKTGRKEKRRPKIIKNGNKTHNFTTYSLSLFNHPCLRKRTLACDERKLLSLCVSSRICLRVCVCATTSRHLNISTIKHTQF</sequence>
<reference evidence="1" key="1">
    <citation type="submission" date="2020-05" db="UniProtKB">
        <authorList>
            <consortium name="EnsemblMetazoa"/>
        </authorList>
    </citation>
    <scope>IDENTIFICATION</scope>
    <source>
        <strain evidence="1">SANGQUA</strain>
    </source>
</reference>
<protein>
    <submittedName>
        <fullName evidence="1">Uncharacterized protein</fullName>
    </submittedName>
</protein>
<proteinExistence type="predicted"/>
<evidence type="ECO:0000313" key="2">
    <source>
        <dbReference type="Proteomes" id="UP000076407"/>
    </source>
</evidence>
<accession>A0A182XRM4</accession>
<dbReference type="EnsemblMetazoa" id="AQUA014497-RA">
    <property type="protein sequence ID" value="AQUA014497-PA"/>
    <property type="gene ID" value="AQUA014497"/>
</dbReference>
<dbReference type="AlphaFoldDB" id="A0A182XRM4"/>
<dbReference type="VEuPathDB" id="VectorBase:AQUA014497"/>